<dbReference type="SUPFAM" id="SSF51556">
    <property type="entry name" value="Metallo-dependent hydrolases"/>
    <property type="match status" value="1"/>
</dbReference>
<keyword evidence="4" id="KW-0862">Zinc</keyword>
<evidence type="ECO:0000313" key="6">
    <source>
        <dbReference type="EMBL" id="KAJ4453742.1"/>
    </source>
</evidence>
<gene>
    <name evidence="6" type="ORF">PAPYR_11697</name>
</gene>
<keyword evidence="3" id="KW-0378">Hydrolase</keyword>
<name>A0ABQ8U5Z1_9EUKA</name>
<comment type="caution">
    <text evidence="6">The sequence shown here is derived from an EMBL/GenBank/DDBJ whole genome shotgun (WGS) entry which is preliminary data.</text>
</comment>
<keyword evidence="2" id="KW-0479">Metal-binding</keyword>
<dbReference type="Proteomes" id="UP001141327">
    <property type="component" value="Unassembled WGS sequence"/>
</dbReference>
<dbReference type="Pfam" id="PF01979">
    <property type="entry name" value="Amidohydro_1"/>
    <property type="match status" value="1"/>
</dbReference>
<dbReference type="Gene3D" id="3.20.20.140">
    <property type="entry name" value="Metal-dependent hydrolases"/>
    <property type="match status" value="1"/>
</dbReference>
<proteinExistence type="predicted"/>
<dbReference type="InterPro" id="IPR011059">
    <property type="entry name" value="Metal-dep_hydrolase_composite"/>
</dbReference>
<organism evidence="6 7">
    <name type="scientific">Paratrimastix pyriformis</name>
    <dbReference type="NCBI Taxonomy" id="342808"/>
    <lineage>
        <taxon>Eukaryota</taxon>
        <taxon>Metamonada</taxon>
        <taxon>Preaxostyla</taxon>
        <taxon>Paratrimastigidae</taxon>
        <taxon>Paratrimastix</taxon>
    </lineage>
</organism>
<dbReference type="InterPro" id="IPR032466">
    <property type="entry name" value="Metal_Hydrolase"/>
</dbReference>
<feature type="domain" description="Amidohydrolase-related" evidence="5">
    <location>
        <begin position="67"/>
        <end position="482"/>
    </location>
</feature>
<reference evidence="6" key="1">
    <citation type="journal article" date="2022" name="bioRxiv">
        <title>Genomics of Preaxostyla Flagellates Illuminates Evolutionary Transitions and the Path Towards Mitochondrial Loss.</title>
        <authorList>
            <person name="Novak L.V.F."/>
            <person name="Treitli S.C."/>
            <person name="Pyrih J."/>
            <person name="Halakuc P."/>
            <person name="Pipaliya S.V."/>
            <person name="Vacek V."/>
            <person name="Brzon O."/>
            <person name="Soukal P."/>
            <person name="Eme L."/>
            <person name="Dacks J.B."/>
            <person name="Karnkowska A."/>
            <person name="Elias M."/>
            <person name="Hampl V."/>
        </authorList>
    </citation>
    <scope>NUCLEOTIDE SEQUENCE</scope>
    <source>
        <strain evidence="6">RCP-MX</strain>
    </source>
</reference>
<comment type="cofactor">
    <cofactor evidence="1">
        <name>Zn(2+)</name>
        <dbReference type="ChEBI" id="CHEBI:29105"/>
    </cofactor>
</comment>
<dbReference type="PANTHER" id="PTHR11271">
    <property type="entry name" value="GUANINE DEAMINASE"/>
    <property type="match status" value="1"/>
</dbReference>
<evidence type="ECO:0000256" key="1">
    <source>
        <dbReference type="ARBA" id="ARBA00001947"/>
    </source>
</evidence>
<evidence type="ECO:0000256" key="4">
    <source>
        <dbReference type="ARBA" id="ARBA00022833"/>
    </source>
</evidence>
<accession>A0ABQ8U5Z1</accession>
<protein>
    <submittedName>
        <fullName evidence="6">Guanine deaminase</fullName>
    </submittedName>
</protein>
<dbReference type="InterPro" id="IPR006680">
    <property type="entry name" value="Amidohydro-rel"/>
</dbReference>
<evidence type="ECO:0000256" key="2">
    <source>
        <dbReference type="ARBA" id="ARBA00022723"/>
    </source>
</evidence>
<evidence type="ECO:0000256" key="3">
    <source>
        <dbReference type="ARBA" id="ARBA00022801"/>
    </source>
</evidence>
<dbReference type="InterPro" id="IPR051607">
    <property type="entry name" value="Metallo-dep_hydrolases"/>
</dbReference>
<sequence length="492" mass="53702">MRVYRGTFVNPLNDRRYIDFLRDHIVGVQDGTIAFVEPASRLGEMATIHGFNPESDVSVFMGNQFFIPGMIDTHIHAPQYAFTGTATSCPLMEWLEKFTYPTESRFSDLGFAEQVYSKLISRLLKNGCTTGLYYATIHNESSLALARCALRAGQRAFIGKVAMDRNAPDHYRQATATAIEETERFILDARQLNSGLTHPLVEPVVTPRFIPTCTSDLMSGLAALAAKHHCLIQTHAVESIDEVAFVKSLHDAEARHEDDACHCSGGETGCLCERDIMILDKLGLLKPGTVLAHAVHLKEEEAALIKERGAAISHCPLSNYFFSQGVLPLRRCLDWGVTVGLGTDVAGGYAPSLLTAIRETVVSSRTLENRELQEGRVGGPRLRSELRVTWREALWLATMGGAQSLMLANRLGSFAPGKLFDAVLVDPQAPGSPFDVFIDAAAGGERPRAQGGLDTLEDIVEKYVNLGDDRNHVAVWVQGREVVAAGGQLVAA</sequence>
<evidence type="ECO:0000313" key="7">
    <source>
        <dbReference type="Proteomes" id="UP001141327"/>
    </source>
</evidence>
<keyword evidence="7" id="KW-1185">Reference proteome</keyword>
<dbReference type="Gene3D" id="2.30.40.10">
    <property type="entry name" value="Urease, subunit C, domain 1"/>
    <property type="match status" value="1"/>
</dbReference>
<dbReference type="EMBL" id="JAPMOS010000220">
    <property type="protein sequence ID" value="KAJ4453742.1"/>
    <property type="molecule type" value="Genomic_DNA"/>
</dbReference>
<dbReference type="SUPFAM" id="SSF51338">
    <property type="entry name" value="Composite domain of metallo-dependent hydrolases"/>
    <property type="match status" value="1"/>
</dbReference>
<evidence type="ECO:0000259" key="5">
    <source>
        <dbReference type="Pfam" id="PF01979"/>
    </source>
</evidence>
<dbReference type="PANTHER" id="PTHR11271:SF6">
    <property type="entry name" value="GUANINE DEAMINASE"/>
    <property type="match status" value="1"/>
</dbReference>